<dbReference type="RefSeq" id="WP_342702547.1">
    <property type="nucleotide sequence ID" value="NZ_CP109821.1"/>
</dbReference>
<evidence type="ECO:0008006" key="4">
    <source>
        <dbReference type="Google" id="ProtNLM"/>
    </source>
</evidence>
<keyword evidence="1" id="KW-0238">DNA-binding</keyword>
<protein>
    <recommendedName>
        <fullName evidence="4">Integrase</fullName>
    </recommendedName>
</protein>
<evidence type="ECO:0000313" key="3">
    <source>
        <dbReference type="Proteomes" id="UP001448498"/>
    </source>
</evidence>
<dbReference type="InterPro" id="IPR010998">
    <property type="entry name" value="Integrase_recombinase_N"/>
</dbReference>
<keyword evidence="3" id="KW-1185">Reference proteome</keyword>
<gene>
    <name evidence="2" type="ORF">OHZ10_11780</name>
</gene>
<accession>A0ABZ3DDB3</accession>
<organism evidence="2 3">
    <name type="scientific">Burkholderia arboris</name>
    <dbReference type="NCBI Taxonomy" id="488730"/>
    <lineage>
        <taxon>Bacteria</taxon>
        <taxon>Pseudomonadati</taxon>
        <taxon>Pseudomonadota</taxon>
        <taxon>Betaproteobacteria</taxon>
        <taxon>Burkholderiales</taxon>
        <taxon>Burkholderiaceae</taxon>
        <taxon>Burkholderia</taxon>
        <taxon>Burkholderia cepacia complex</taxon>
    </lineage>
</organism>
<evidence type="ECO:0000256" key="1">
    <source>
        <dbReference type="ARBA" id="ARBA00023125"/>
    </source>
</evidence>
<dbReference type="Proteomes" id="UP001448498">
    <property type="component" value="Chromosome 1"/>
</dbReference>
<proteinExistence type="predicted"/>
<evidence type="ECO:0000313" key="2">
    <source>
        <dbReference type="EMBL" id="XAE47029.1"/>
    </source>
</evidence>
<sequence length="286" mass="32110">MSKQISIISADARARLAVRREPYWCVLRKGLAVGYRRVSEGEGTWIARQRDESTGRQQYQSLGHVETFEDAATAAREWADTEARGVVLLESVNVEQACKRYVARLRANKRDKTADDAEARFETHVYKAPVAKVALDKLTSVHISDWRDGLIKRAKSDDLEAIRRAKDTANRHLSSFKAAMNLAFKDGLYASDAAWRRVSAFRGVGKGRQGYLTVDQRRSLIVACATDLATFIKGLLHTASRPGELIKVRASDFNERQGTLQLSSALWIDSQLCARTRPYNNKHLST</sequence>
<dbReference type="SUPFAM" id="SSF56349">
    <property type="entry name" value="DNA breaking-rejoining enzymes"/>
    <property type="match status" value="1"/>
</dbReference>
<dbReference type="EMBL" id="CP109821">
    <property type="protein sequence ID" value="XAE47029.1"/>
    <property type="molecule type" value="Genomic_DNA"/>
</dbReference>
<reference evidence="2 3" key="1">
    <citation type="submission" date="2022-10" db="EMBL/GenBank/DDBJ databases">
        <title>Genomic of Burkholderia cepacia PN-1.</title>
        <authorList>
            <person name="Yang Y."/>
            <person name="Guan H."/>
            <person name="Huang J."/>
        </authorList>
    </citation>
    <scope>NUCLEOTIDE SEQUENCE [LARGE SCALE GENOMIC DNA]</scope>
    <source>
        <strain evidence="2 3">PN-1</strain>
    </source>
</reference>
<name>A0ABZ3DDB3_9BURK</name>
<dbReference type="Gene3D" id="1.10.150.130">
    <property type="match status" value="1"/>
</dbReference>
<dbReference type="InterPro" id="IPR011010">
    <property type="entry name" value="DNA_brk_join_enz"/>
</dbReference>